<feature type="transmembrane region" description="Helical" evidence="6">
    <location>
        <begin position="675"/>
        <end position="696"/>
    </location>
</feature>
<dbReference type="EMBL" id="CP051464">
    <property type="protein sequence ID" value="QJC94987.1"/>
    <property type="molecule type" value="Genomic_DNA"/>
</dbReference>
<evidence type="ECO:0000313" key="8">
    <source>
        <dbReference type="EMBL" id="QJC94987.1"/>
    </source>
</evidence>
<dbReference type="PANTHER" id="PTHR39083:SF1">
    <property type="entry name" value="CYCLIC DI-GMP-BINDING PROTEIN"/>
    <property type="match status" value="1"/>
</dbReference>
<evidence type="ECO:0000256" key="7">
    <source>
        <dbReference type="SAM" id="SignalP"/>
    </source>
</evidence>
<evidence type="ECO:0000256" key="4">
    <source>
        <dbReference type="ARBA" id="ARBA00022989"/>
    </source>
</evidence>
<proteinExistence type="predicted"/>
<evidence type="ECO:0000256" key="6">
    <source>
        <dbReference type="SAM" id="Phobius"/>
    </source>
</evidence>
<evidence type="ECO:0000256" key="2">
    <source>
        <dbReference type="ARBA" id="ARBA00022475"/>
    </source>
</evidence>
<organism evidence="8 9">
    <name type="scientific">Bacillus mojavensis</name>
    <dbReference type="NCBI Taxonomy" id="72360"/>
    <lineage>
        <taxon>Bacteria</taxon>
        <taxon>Bacillati</taxon>
        <taxon>Bacillota</taxon>
        <taxon>Bacilli</taxon>
        <taxon>Bacillales</taxon>
        <taxon>Bacillaceae</taxon>
        <taxon>Bacillus</taxon>
    </lineage>
</organism>
<evidence type="ECO:0000313" key="9">
    <source>
        <dbReference type="Proteomes" id="UP000501048"/>
    </source>
</evidence>
<feature type="chain" id="PRO_5046286453" evidence="7">
    <location>
        <begin position="27"/>
        <end position="706"/>
    </location>
</feature>
<evidence type="ECO:0000256" key="5">
    <source>
        <dbReference type="ARBA" id="ARBA00023136"/>
    </source>
</evidence>
<reference evidence="8 9" key="1">
    <citation type="submission" date="2020-04" db="EMBL/GenBank/DDBJ databases">
        <title>Plant growth promoting and environmental Bacillus: genomic and epigenetic comparison.</title>
        <authorList>
            <person name="Reva O.N."/>
            <person name="Lutz S."/>
            <person name="Ahrens C.H."/>
        </authorList>
    </citation>
    <scope>NUCLEOTIDE SEQUENCE [LARGE SCALE GENOMIC DNA]</scope>
    <source>
        <strain evidence="8 9">UCMB5075</strain>
    </source>
</reference>
<keyword evidence="3 6" id="KW-0812">Transmembrane</keyword>
<sequence length="706" mass="77381">MTFLKQLLIFLTSIMLLAMTGQAAFAQEMQVDGSLLGKSSREQAKQQVLTSDLMTLYGSKDSAELTYQIPAGASSGSQQLVIEYEASDLLISPSSLTAVIDDEPVKTVKLNGDSKRKTLKLNLTKSQSAQGYHSISLKFYGVMKEGVCVRQDTSGNWIKIFPDSRLTLADSSEAKGTSLEHYPYPFAQSGNTAEETAIVIPDNPTSAEIEAAVKTEGYLKTADSSVSISFVKESEVKQIDKPTIFIGVDKHWNGKVKKLIKQAGLQAKGETLLLAERVLKAQGKQQPVLFAQAASDDVLSEKISVITDQTYTGQLSGETLSIGKLHKSEKQESNKLTLEKFGAEDMTIGADKTSSAHYFYPASAVIDQNQSAKLSLKLKKSETIQAAAAESDSSSQAAELKVLINGQPHSVRLNELGKEDKNGYYHVTLKVDPKLLQKNRYIDMQFITTGLKEDNPCNTTDEEKWVFIDKSSTLSYTVKGTAPSANFQEWPLPYAGNQEQATLIVLPDSVSQPKLKELSLVTDSFGSEAQQSFTVKKASEVKADDAKGRNLIFIGGVSQFSLLKEKSSDLLVPQAKNGSFDVSGFEMLNETTKQVAFTQASLWDANYTMAVFAPLKENGAAVTKEMISFLNSNDDTATVINETNSQQVFTNHQQLKSETNSSEAEKTTQDQGQKLLYIGVLALIMVIAACFIWVTVRRRKRKIDRE</sequence>
<name>A0ABX6LTD0_BACMO</name>
<evidence type="ECO:0000256" key="1">
    <source>
        <dbReference type="ARBA" id="ARBA00004162"/>
    </source>
</evidence>
<keyword evidence="9" id="KW-1185">Reference proteome</keyword>
<accession>A0ABX6LTD0</accession>
<dbReference type="InterPro" id="IPR018513">
    <property type="entry name" value="Cell_synthase_bac"/>
</dbReference>
<keyword evidence="5 6" id="KW-0472">Membrane</keyword>
<keyword evidence="4 6" id="KW-1133">Transmembrane helix</keyword>
<keyword evidence="7" id="KW-0732">Signal</keyword>
<protein>
    <submittedName>
        <fullName evidence="8">Regulator of exopolysaccharide synthesis</fullName>
    </submittedName>
</protein>
<dbReference type="Gene3D" id="2.60.120.260">
    <property type="entry name" value="Galactose-binding domain-like"/>
    <property type="match status" value="2"/>
</dbReference>
<keyword evidence="2" id="KW-1003">Cell membrane</keyword>
<comment type="subcellular location">
    <subcellularLocation>
        <location evidence="1">Cell membrane</location>
        <topology evidence="1">Single-pass membrane protein</topology>
    </subcellularLocation>
</comment>
<feature type="signal peptide" evidence="7">
    <location>
        <begin position="1"/>
        <end position="26"/>
    </location>
</feature>
<evidence type="ECO:0000256" key="3">
    <source>
        <dbReference type="ARBA" id="ARBA00022692"/>
    </source>
</evidence>
<dbReference type="Pfam" id="PF03170">
    <property type="entry name" value="BcsB"/>
    <property type="match status" value="2"/>
</dbReference>
<gene>
    <name evidence="8" type="primary">ydaN</name>
    <name evidence="8" type="ORF">HC660_04750</name>
</gene>
<dbReference type="Proteomes" id="UP000501048">
    <property type="component" value="Chromosome"/>
</dbReference>
<dbReference type="PANTHER" id="PTHR39083">
    <property type="entry name" value="CYCLIC DI-GMP-BINDING PROTEIN"/>
    <property type="match status" value="1"/>
</dbReference>